<dbReference type="PANTHER" id="PTHR10146">
    <property type="entry name" value="PROLINE SYNTHETASE CO-TRANSCRIBED BACTERIAL HOMOLOG PROTEIN"/>
    <property type="match status" value="1"/>
</dbReference>
<protein>
    <recommendedName>
        <fullName evidence="2">Pyridoxal phosphate homeostasis protein</fullName>
        <shortName evidence="2">PLP homeostasis protein</shortName>
    </recommendedName>
</protein>
<comment type="cofactor">
    <cofactor evidence="3">
        <name>pyridoxal 5'-phosphate</name>
        <dbReference type="ChEBI" id="CHEBI:597326"/>
    </cofactor>
</comment>
<organism evidence="6 7">
    <name type="scientific">Solidesulfovibrio fructosivorans JJ]</name>
    <dbReference type="NCBI Taxonomy" id="596151"/>
    <lineage>
        <taxon>Bacteria</taxon>
        <taxon>Pseudomonadati</taxon>
        <taxon>Thermodesulfobacteriota</taxon>
        <taxon>Desulfovibrionia</taxon>
        <taxon>Desulfovibrionales</taxon>
        <taxon>Desulfovibrionaceae</taxon>
        <taxon>Solidesulfovibrio</taxon>
    </lineage>
</organism>
<dbReference type="eggNOG" id="COG0325">
    <property type="taxonomic scope" value="Bacteria"/>
</dbReference>
<comment type="function">
    <text evidence="2">Pyridoxal 5'-phosphate (PLP)-binding protein, which is involved in PLP homeostasis.</text>
</comment>
<dbReference type="SUPFAM" id="SSF51419">
    <property type="entry name" value="PLP-binding barrel"/>
    <property type="match status" value="1"/>
</dbReference>
<evidence type="ECO:0000256" key="3">
    <source>
        <dbReference type="PIRSR" id="PIRSR004848-1"/>
    </source>
</evidence>
<comment type="caution">
    <text evidence="6">The sequence shown here is derived from an EMBL/GenBank/DDBJ whole genome shotgun (WGS) entry which is preliminary data.</text>
</comment>
<dbReference type="STRING" id="596151.DesfrDRAFT_1546"/>
<gene>
    <name evidence="6" type="ORF">DesfrDRAFT_1546</name>
</gene>
<dbReference type="InterPro" id="IPR011078">
    <property type="entry name" value="PyrdxlP_homeostasis"/>
</dbReference>
<evidence type="ECO:0000313" key="7">
    <source>
        <dbReference type="Proteomes" id="UP000006250"/>
    </source>
</evidence>
<dbReference type="PANTHER" id="PTHR10146:SF14">
    <property type="entry name" value="PYRIDOXAL PHOSPHATE HOMEOSTASIS PROTEIN"/>
    <property type="match status" value="1"/>
</dbReference>
<dbReference type="Gene3D" id="3.20.20.10">
    <property type="entry name" value="Alanine racemase"/>
    <property type="match status" value="1"/>
</dbReference>
<dbReference type="HAMAP" id="MF_02087">
    <property type="entry name" value="PLP_homeostasis"/>
    <property type="match status" value="1"/>
</dbReference>
<dbReference type="InterPro" id="IPR001608">
    <property type="entry name" value="Ala_racemase_N"/>
</dbReference>
<evidence type="ECO:0000256" key="2">
    <source>
        <dbReference type="HAMAP-Rule" id="MF_02087"/>
    </source>
</evidence>
<dbReference type="EMBL" id="AECZ01000008">
    <property type="protein sequence ID" value="EFL51691.1"/>
    <property type="molecule type" value="Genomic_DNA"/>
</dbReference>
<dbReference type="PIRSF" id="PIRSF004848">
    <property type="entry name" value="YBL036c_PLPDEIII"/>
    <property type="match status" value="1"/>
</dbReference>
<dbReference type="Pfam" id="PF01168">
    <property type="entry name" value="Ala_racemase_N"/>
    <property type="match status" value="1"/>
</dbReference>
<dbReference type="AlphaFoldDB" id="E1JV97"/>
<comment type="similarity">
    <text evidence="2 4">Belongs to the pyridoxal phosphate-binding protein YggS/PROSC family.</text>
</comment>
<keyword evidence="1 2" id="KW-0663">Pyridoxal phosphate</keyword>
<keyword evidence="7" id="KW-1185">Reference proteome</keyword>
<evidence type="ECO:0000256" key="1">
    <source>
        <dbReference type="ARBA" id="ARBA00022898"/>
    </source>
</evidence>
<evidence type="ECO:0000313" key="6">
    <source>
        <dbReference type="EMBL" id="EFL51691.1"/>
    </source>
</evidence>
<feature type="modified residue" description="N6-(pyridoxal phosphate)lysine" evidence="2 3">
    <location>
        <position position="37"/>
    </location>
</feature>
<feature type="domain" description="Alanine racemase N-terminal" evidence="5">
    <location>
        <begin position="29"/>
        <end position="227"/>
    </location>
</feature>
<evidence type="ECO:0000256" key="4">
    <source>
        <dbReference type="RuleBase" id="RU004514"/>
    </source>
</evidence>
<proteinExistence type="inferred from homology"/>
<name>E1JV97_SOLFR</name>
<dbReference type="CDD" id="cd00635">
    <property type="entry name" value="PLPDE_III_YBL036c_like"/>
    <property type="match status" value="1"/>
</dbReference>
<dbReference type="GO" id="GO:0030170">
    <property type="term" value="F:pyridoxal phosphate binding"/>
    <property type="evidence" value="ECO:0007669"/>
    <property type="project" value="UniProtKB-UniRule"/>
</dbReference>
<reference evidence="6 7" key="1">
    <citation type="submission" date="2010-08" db="EMBL/GenBank/DDBJ databases">
        <title>The draft genome of Desulfovibrio fructosovorans JJ.</title>
        <authorList>
            <consortium name="US DOE Joint Genome Institute (JGI-PGF)"/>
            <person name="Lucas S."/>
            <person name="Copeland A."/>
            <person name="Lapidus A."/>
            <person name="Cheng J.-F."/>
            <person name="Bruce D."/>
            <person name="Goodwin L."/>
            <person name="Pitluck S."/>
            <person name="Land M.L."/>
            <person name="Hauser L."/>
            <person name="Chang Y.-J."/>
            <person name="Jeffries C."/>
            <person name="Wall J.D."/>
            <person name="Stahl D.A."/>
            <person name="Arkin A.P."/>
            <person name="Dehal P."/>
            <person name="Stolyar S.M."/>
            <person name="Hazen T.C."/>
            <person name="Woyke T.J."/>
        </authorList>
    </citation>
    <scope>NUCLEOTIDE SEQUENCE [LARGE SCALE GENOMIC DNA]</scope>
    <source>
        <strain evidence="6 7">JJ</strain>
    </source>
</reference>
<dbReference type="InterPro" id="IPR029066">
    <property type="entry name" value="PLP-binding_barrel"/>
</dbReference>
<evidence type="ECO:0000259" key="5">
    <source>
        <dbReference type="Pfam" id="PF01168"/>
    </source>
</evidence>
<dbReference type="FunFam" id="3.20.20.10:FF:000018">
    <property type="entry name" value="Pyridoxal phosphate homeostasis protein"/>
    <property type="match status" value="1"/>
</dbReference>
<sequence length="229" mass="24268">METDAAKRLAHVKGRIADACAACGRDPAAVTLVAVSKLHDVAEVAAMAACGQRIFGESYIQEALPKMEAAPAGLAWHFIGHLQRNKAKLAVARFALIHTVDNADLAGILQKRTAEAGLTQDICLQVNVAGESQKSGVDPRRLPKLAEAVAAMGALRLVGLMVIPPVFDDPEGARPVFARLRTLRDELASRLALPLPVLSMGMSGDLEAAVMEGATHVRVGTDLFGPRQR</sequence>
<dbReference type="Proteomes" id="UP000006250">
    <property type="component" value="Unassembled WGS sequence"/>
</dbReference>
<dbReference type="NCBIfam" id="TIGR00044">
    <property type="entry name" value="YggS family pyridoxal phosphate-dependent enzyme"/>
    <property type="match status" value="1"/>
</dbReference>
<accession>E1JV97</accession>